<evidence type="ECO:0000313" key="4">
    <source>
        <dbReference type="EMBL" id="COV95932.1"/>
    </source>
</evidence>
<dbReference type="Proteomes" id="UP000044938">
    <property type="component" value="Unassembled WGS sequence"/>
</dbReference>
<evidence type="ECO:0000313" key="10">
    <source>
        <dbReference type="Proteomes" id="UP000046947"/>
    </source>
</evidence>
<evidence type="ECO:0000313" key="6">
    <source>
        <dbReference type="EMBL" id="REQ53219.1"/>
    </source>
</evidence>
<dbReference type="Proteomes" id="UP000256381">
    <property type="component" value="Unassembled WGS sequence"/>
</dbReference>
<dbReference type="EMBL" id="CSAD01000422">
    <property type="protein sequence ID" value="COV95932.1"/>
    <property type="molecule type" value="Genomic_DNA"/>
</dbReference>
<evidence type="ECO:0000313" key="11">
    <source>
        <dbReference type="Proteomes" id="UP000256381"/>
    </source>
</evidence>
<reference evidence="6 11" key="3">
    <citation type="journal article" date="2017" name="N. Engl. J. Med.">
        <title>Transmission of Extensively Drug-Resistant Tuberculosis in South Africa.</title>
        <authorList>
            <person name="Shah N.S."/>
            <person name="Auld S.C."/>
            <person name="Brust J.C."/>
            <person name="Mathema B."/>
            <person name="Ismail N."/>
            <person name="Moodley P."/>
            <person name="Mlisana K."/>
            <person name="Allana S."/>
            <person name="Campbell A."/>
            <person name="Mthiyane T."/>
            <person name="Morris N."/>
            <person name="Mpangase P."/>
            <person name="van der Meulen H."/>
            <person name="Omar S.V."/>
            <person name="Brown T.S."/>
            <person name="Narechania A."/>
            <person name="Shaskina E."/>
            <person name="Kapwata T."/>
            <person name="Kreiswirth B."/>
            <person name="Gandhi N.R."/>
        </authorList>
    </citation>
    <scope>NUCLEOTIDE SEQUENCE [LARGE SCALE GENOMIC DNA]</scope>
    <source>
        <strain evidence="6 11">32301_S10</strain>
    </source>
</reference>
<evidence type="ECO:0000313" key="3">
    <source>
        <dbReference type="EMBL" id="COV82974.1"/>
    </source>
</evidence>
<proteinExistence type="predicted"/>
<feature type="region of interest" description="Disordered" evidence="1">
    <location>
        <begin position="18"/>
        <end position="86"/>
    </location>
</feature>
<accession>A0A074QLP2</accession>
<keyword evidence="5" id="KW-0418">Kinase</keyword>
<dbReference type="STRING" id="115862.BBG46_00235"/>
<evidence type="ECO:0000313" key="2">
    <source>
        <dbReference type="EMBL" id="CFE52966.1"/>
    </source>
</evidence>
<evidence type="ECO:0000313" key="7">
    <source>
        <dbReference type="Proteomes" id="UP000038802"/>
    </source>
</evidence>
<dbReference type="EMBL" id="CFOH01000342">
    <property type="protein sequence ID" value="CFE52966.1"/>
    <property type="molecule type" value="Genomic_DNA"/>
</dbReference>
<dbReference type="Proteomes" id="UP000038802">
    <property type="component" value="Unassembled WGS sequence"/>
</dbReference>
<dbReference type="Proteomes" id="UP000045842">
    <property type="component" value="Unassembled WGS sequence"/>
</dbReference>
<evidence type="ECO:0000256" key="1">
    <source>
        <dbReference type="SAM" id="MobiDB-lite"/>
    </source>
</evidence>
<gene>
    <name evidence="5" type="primary">pknA</name>
    <name evidence="6" type="ORF">DSJ38_08520</name>
    <name evidence="4" type="ORF">ERS007679_02784</name>
    <name evidence="2" type="ORF">ERS007688_02188</name>
    <name evidence="5" type="ORF">ERS007703_02892</name>
    <name evidence="3" type="ORF">ERS007720_01004</name>
</gene>
<dbReference type="EC" id="2.7.11.1" evidence="5"/>
<reference evidence="7 8" key="2">
    <citation type="submission" date="2015-03" db="EMBL/GenBank/DDBJ databases">
        <authorList>
            <consortium name="Pathogen Informatics"/>
        </authorList>
    </citation>
    <scope>NUCLEOTIDE SEQUENCE [LARGE SCALE GENOMIC DNA]</scope>
    <source>
        <strain evidence="4 9">G09801536</strain>
        <strain evidence="2 10">H09601792</strain>
        <strain evidence="7">K00500041</strain>
        <strain evidence="3 8">M09401471</strain>
    </source>
</reference>
<keyword evidence="5" id="KW-0808">Transferase</keyword>
<dbReference type="EMBL" id="QTBD01000132">
    <property type="protein sequence ID" value="REQ53219.1"/>
    <property type="molecule type" value="Genomic_DNA"/>
</dbReference>
<dbReference type="GO" id="GO:0004674">
    <property type="term" value="F:protein serine/threonine kinase activity"/>
    <property type="evidence" value="ECO:0007669"/>
    <property type="project" value="UniProtKB-KW"/>
</dbReference>
<dbReference type="Proteomes" id="UP000046947">
    <property type="component" value="Unassembled WGS sequence"/>
</dbReference>
<evidence type="ECO:0000313" key="8">
    <source>
        <dbReference type="Proteomes" id="UP000044938"/>
    </source>
</evidence>
<evidence type="ECO:0000313" key="9">
    <source>
        <dbReference type="Proteomes" id="UP000045842"/>
    </source>
</evidence>
<feature type="compositionally biased region" description="Low complexity" evidence="1">
    <location>
        <begin position="18"/>
        <end position="39"/>
    </location>
</feature>
<evidence type="ECO:0000313" key="5">
    <source>
        <dbReference type="EMBL" id="COW15017.1"/>
    </source>
</evidence>
<dbReference type="EMBL" id="CSAJ01000089">
    <property type="protein sequence ID" value="COV82974.1"/>
    <property type="molecule type" value="Genomic_DNA"/>
</dbReference>
<organism evidence="5 7">
    <name type="scientific">Mycobacterium tuberculosis</name>
    <dbReference type="NCBI Taxonomy" id="1773"/>
    <lineage>
        <taxon>Bacteria</taxon>
        <taxon>Bacillati</taxon>
        <taxon>Actinomycetota</taxon>
        <taxon>Actinomycetes</taxon>
        <taxon>Mycobacteriales</taxon>
        <taxon>Mycobacteriaceae</taxon>
        <taxon>Mycobacterium</taxon>
        <taxon>Mycobacterium tuberculosis complex</taxon>
    </lineage>
</organism>
<keyword evidence="5" id="KW-0472">Membrane</keyword>
<keyword evidence="6" id="KW-0723">Serine/threonine-protein kinase</keyword>
<reference evidence="5" key="1">
    <citation type="submission" date="2015-03" db="EMBL/GenBank/DDBJ databases">
        <authorList>
            <person name="Murphy D."/>
        </authorList>
    </citation>
    <scope>NUCLEOTIDE SEQUENCE [LARGE SCALE GENOMIC DNA]</scope>
    <source>
        <strain evidence="5">K00500041</strain>
    </source>
</reference>
<sequence>MLGALAIIIAVLLVIKAPGDNSPQQAPTPTVTTTGNPPASNTGGTDASPRLNWTERGETRHSGLQSWVVPPTPHSRASLARYEIAQ</sequence>
<keyword evidence="5" id="KW-0812">Transmembrane</keyword>
<dbReference type="AlphaFoldDB" id="A0A074QLP2"/>
<name>A0A074QLP2_MYCTX</name>
<dbReference type="EMBL" id="CSAE01000350">
    <property type="protein sequence ID" value="COW15017.1"/>
    <property type="molecule type" value="Genomic_DNA"/>
</dbReference>
<reference evidence="6" key="4">
    <citation type="submission" date="2018-07" db="EMBL/GenBank/DDBJ databases">
        <authorList>
            <person name="Shah S."/>
            <person name="Brown T."/>
            <person name="Auld S."/>
            <person name="Bratton K."/>
            <person name="Narechania A."/>
            <person name="Mathema B."/>
            <person name="Gandhi N."/>
        </authorList>
    </citation>
    <scope>NUCLEOTIDE SEQUENCE</scope>
    <source>
        <strain evidence="6">32301_S10</strain>
    </source>
</reference>
<protein>
    <submittedName>
        <fullName evidence="6">Serine/threonine protein kinase</fullName>
    </submittedName>
    <submittedName>
        <fullName evidence="5">Transmembrane serine/threonine-protein kinase a PknA (Protein kinase a) (STPK A)</fullName>
        <ecNumber evidence="5">2.7.11.1</ecNumber>
    </submittedName>
</protein>